<dbReference type="PROSITE" id="PS00600">
    <property type="entry name" value="AA_TRANSFER_CLASS_3"/>
    <property type="match status" value="1"/>
</dbReference>
<dbReference type="GO" id="GO:0005829">
    <property type="term" value="C:cytosol"/>
    <property type="evidence" value="ECO:0007669"/>
    <property type="project" value="TreeGrafter"/>
</dbReference>
<name>A0A370I4B6_9NOCA</name>
<dbReference type="Gene3D" id="3.40.640.10">
    <property type="entry name" value="Type I PLP-dependent aspartate aminotransferase-like (Major domain)"/>
    <property type="match status" value="1"/>
</dbReference>
<dbReference type="Gene3D" id="3.90.1150.10">
    <property type="entry name" value="Aspartate Aminotransferase, domain 1"/>
    <property type="match status" value="1"/>
</dbReference>
<dbReference type="InterPro" id="IPR049704">
    <property type="entry name" value="Aminotrans_3_PPA_site"/>
</dbReference>
<reference evidence="4 5" key="1">
    <citation type="submission" date="2018-07" db="EMBL/GenBank/DDBJ databases">
        <title>Genomic Encyclopedia of Type Strains, Phase IV (KMG-IV): sequencing the most valuable type-strain genomes for metagenomic binning, comparative biology and taxonomic classification.</title>
        <authorList>
            <person name="Goeker M."/>
        </authorList>
    </citation>
    <scope>NUCLEOTIDE SEQUENCE [LARGE SCALE GENOMIC DNA]</scope>
    <source>
        <strain evidence="4 5">DSM 44290</strain>
    </source>
</reference>
<dbReference type="PANTHER" id="PTHR43094:SF1">
    <property type="entry name" value="AMINOTRANSFERASE CLASS-III"/>
    <property type="match status" value="1"/>
</dbReference>
<dbReference type="GO" id="GO:0008483">
    <property type="term" value="F:transaminase activity"/>
    <property type="evidence" value="ECO:0007669"/>
    <property type="project" value="InterPro"/>
</dbReference>
<dbReference type="STRING" id="1210086.GCA_001613105_02034"/>
<keyword evidence="2 3" id="KW-0663">Pyridoxal phosphate</keyword>
<dbReference type="InterPro" id="IPR005814">
    <property type="entry name" value="Aminotrans_3"/>
</dbReference>
<comment type="similarity">
    <text evidence="1 3">Belongs to the class-III pyridoxal-phosphate-dependent aminotransferase family.</text>
</comment>
<organism evidence="4 5">
    <name type="scientific">Nocardia pseudobrasiliensis</name>
    <dbReference type="NCBI Taxonomy" id="45979"/>
    <lineage>
        <taxon>Bacteria</taxon>
        <taxon>Bacillati</taxon>
        <taxon>Actinomycetota</taxon>
        <taxon>Actinomycetes</taxon>
        <taxon>Mycobacteriales</taxon>
        <taxon>Nocardiaceae</taxon>
        <taxon>Nocardia</taxon>
    </lineage>
</organism>
<dbReference type="InterPro" id="IPR015422">
    <property type="entry name" value="PyrdxlP-dep_Trfase_small"/>
</dbReference>
<dbReference type="CDD" id="cd00610">
    <property type="entry name" value="OAT_like"/>
    <property type="match status" value="1"/>
</dbReference>
<protein>
    <submittedName>
        <fullName evidence="4">Taurine--2-oxoglutarate transaminase</fullName>
    </submittedName>
</protein>
<sequence>MAESTSARGRVIQSWSKQGLQAPPRIVGGSGCRFFDASGRSYLDFGSQLVNANLGHSRTEVQEAIQKQVATMATLGRPWDVEVVGELADRLAEVTPGDLNSFFFACSGTEANEAAIRLARAYTGRDKIIARYRSYHGSTAGALTLTGEPRRWVGEPGVPGVVRMLDPYTYRCPAGHPSPCPVCSGAPHLRELLQYEGPENVAAVIIEPITGINGVIVPPDGYLRAIREVCAEYGILLILDEVMTGFGRTGTWFACDRWDVVPDIITCAKGLTAGYLPLAAVAVSDRFTPWLQESMFPYGLTHSAHPVACAAAVAALGVYQKDRLVERSEQLGALIGAGLRELAERHPSIGDIRGSGCFWGIELVTDRETRQPLVPYNPDAAAAEPMARLTADAFARGLYLLTHWNIVLVCPPLIIDEAEIGEGLALLDRSLSIADEYVIGHG</sequence>
<dbReference type="Proteomes" id="UP000254869">
    <property type="component" value="Unassembled WGS sequence"/>
</dbReference>
<evidence type="ECO:0000256" key="1">
    <source>
        <dbReference type="ARBA" id="ARBA00008954"/>
    </source>
</evidence>
<gene>
    <name evidence="4" type="ORF">DFR76_106407</name>
</gene>
<evidence type="ECO:0000313" key="4">
    <source>
        <dbReference type="EMBL" id="RDI65535.1"/>
    </source>
</evidence>
<comment type="caution">
    <text evidence="4">The sequence shown here is derived from an EMBL/GenBank/DDBJ whole genome shotgun (WGS) entry which is preliminary data.</text>
</comment>
<evidence type="ECO:0000313" key="5">
    <source>
        <dbReference type="Proteomes" id="UP000254869"/>
    </source>
</evidence>
<dbReference type="AlphaFoldDB" id="A0A370I4B6"/>
<dbReference type="SUPFAM" id="SSF53383">
    <property type="entry name" value="PLP-dependent transferases"/>
    <property type="match status" value="1"/>
</dbReference>
<dbReference type="RefSeq" id="WP_067995344.1">
    <property type="nucleotide sequence ID" value="NZ_QQBC01000006.1"/>
</dbReference>
<evidence type="ECO:0000256" key="2">
    <source>
        <dbReference type="ARBA" id="ARBA00022898"/>
    </source>
</evidence>
<keyword evidence="5" id="KW-1185">Reference proteome</keyword>
<dbReference type="InterPro" id="IPR015421">
    <property type="entry name" value="PyrdxlP-dep_Trfase_major"/>
</dbReference>
<dbReference type="Pfam" id="PF00202">
    <property type="entry name" value="Aminotran_3"/>
    <property type="match status" value="1"/>
</dbReference>
<dbReference type="PANTHER" id="PTHR43094">
    <property type="entry name" value="AMINOTRANSFERASE"/>
    <property type="match status" value="1"/>
</dbReference>
<dbReference type="InterPro" id="IPR015424">
    <property type="entry name" value="PyrdxlP-dep_Trfase"/>
</dbReference>
<accession>A0A370I4B6</accession>
<proteinExistence type="inferred from homology"/>
<dbReference type="GO" id="GO:0030170">
    <property type="term" value="F:pyridoxal phosphate binding"/>
    <property type="evidence" value="ECO:0007669"/>
    <property type="project" value="InterPro"/>
</dbReference>
<dbReference type="NCBIfam" id="NF004718">
    <property type="entry name" value="PRK06062.1"/>
    <property type="match status" value="1"/>
</dbReference>
<dbReference type="EMBL" id="QQBC01000006">
    <property type="protein sequence ID" value="RDI65535.1"/>
    <property type="molecule type" value="Genomic_DNA"/>
</dbReference>
<evidence type="ECO:0000256" key="3">
    <source>
        <dbReference type="RuleBase" id="RU003560"/>
    </source>
</evidence>